<name>A0ACC4D0V4_POPAL</name>
<gene>
    <name evidence="1" type="ORF">D5086_002212</name>
</gene>
<dbReference type="EMBL" id="RCHU02000001">
    <property type="protein sequence ID" value="KAL3611192.1"/>
    <property type="molecule type" value="Genomic_DNA"/>
</dbReference>
<evidence type="ECO:0000313" key="2">
    <source>
        <dbReference type="Proteomes" id="UP000309997"/>
    </source>
</evidence>
<evidence type="ECO:0000313" key="1">
    <source>
        <dbReference type="EMBL" id="KAL3611192.1"/>
    </source>
</evidence>
<comment type="caution">
    <text evidence="1">The sequence shown here is derived from an EMBL/GenBank/DDBJ whole genome shotgun (WGS) entry which is preliminary data.</text>
</comment>
<sequence length="117" mass="12578">MAHSQSRSGAIAPFDVKHEHGKRPGNPTTPTVKELLQGLAGLDPVEEGRATSSVVGPTKVALDQVTSDPSRDAVAAAFGYHFCTEEKKYDKIVSVKEYLMHNSGPEEDDRALSQVTS</sequence>
<protein>
    <submittedName>
        <fullName evidence="1">Uncharacterized protein</fullName>
    </submittedName>
</protein>
<dbReference type="Proteomes" id="UP000309997">
    <property type="component" value="Unassembled WGS sequence"/>
</dbReference>
<accession>A0ACC4D0V4</accession>
<reference evidence="1 2" key="1">
    <citation type="journal article" date="2024" name="Plant Biotechnol. J.">
        <title>Genome and CRISPR/Cas9 system of a widespread forest tree (Populus alba) in the world.</title>
        <authorList>
            <person name="Liu Y.J."/>
            <person name="Jiang P.F."/>
            <person name="Han X.M."/>
            <person name="Li X.Y."/>
            <person name="Wang H.M."/>
            <person name="Wang Y.J."/>
            <person name="Wang X.X."/>
            <person name="Zeng Q.Y."/>
        </authorList>
    </citation>
    <scope>NUCLEOTIDE SEQUENCE [LARGE SCALE GENOMIC DNA]</scope>
    <source>
        <strain evidence="2">cv. PAL-ZL1</strain>
    </source>
</reference>
<organism evidence="1 2">
    <name type="scientific">Populus alba</name>
    <name type="common">White poplar</name>
    <dbReference type="NCBI Taxonomy" id="43335"/>
    <lineage>
        <taxon>Eukaryota</taxon>
        <taxon>Viridiplantae</taxon>
        <taxon>Streptophyta</taxon>
        <taxon>Embryophyta</taxon>
        <taxon>Tracheophyta</taxon>
        <taxon>Spermatophyta</taxon>
        <taxon>Magnoliopsida</taxon>
        <taxon>eudicotyledons</taxon>
        <taxon>Gunneridae</taxon>
        <taxon>Pentapetalae</taxon>
        <taxon>rosids</taxon>
        <taxon>fabids</taxon>
        <taxon>Malpighiales</taxon>
        <taxon>Salicaceae</taxon>
        <taxon>Saliceae</taxon>
        <taxon>Populus</taxon>
    </lineage>
</organism>
<proteinExistence type="predicted"/>
<keyword evidence="2" id="KW-1185">Reference proteome</keyword>